<dbReference type="RefSeq" id="WP_263847075.1">
    <property type="nucleotide sequence ID" value="NZ_JAOWKW010000002.1"/>
</dbReference>
<dbReference type="SMART" id="SM00869">
    <property type="entry name" value="Autotransporter"/>
    <property type="match status" value="1"/>
</dbReference>
<dbReference type="EMBL" id="JAOWKW010000002">
    <property type="protein sequence ID" value="MCV2877815.1"/>
    <property type="molecule type" value="Genomic_DNA"/>
</dbReference>
<dbReference type="NCBIfam" id="TIGR01414">
    <property type="entry name" value="autotrans_barl"/>
    <property type="match status" value="1"/>
</dbReference>
<reference evidence="2 3" key="1">
    <citation type="submission" date="2022-10" db="EMBL/GenBank/DDBJ databases">
        <title>Sinirhodobacter sp. nov., isolated from ocean surface sediments.</title>
        <authorList>
            <person name="He W."/>
            <person name="Wang L."/>
            <person name="Zhang D.-F."/>
        </authorList>
    </citation>
    <scope>NUCLEOTIDE SEQUENCE [LARGE SCALE GENOMIC DNA]</scope>
    <source>
        <strain evidence="2 3">WL0115</strain>
    </source>
</reference>
<evidence type="ECO:0000313" key="3">
    <source>
        <dbReference type="Proteomes" id="UP001526166"/>
    </source>
</evidence>
<dbReference type="NCBIfam" id="NF033657">
    <property type="entry name" value="choice_anch_F"/>
    <property type="match status" value="1"/>
</dbReference>
<accession>A0ABT2ZWY5</accession>
<name>A0ABT2ZWY5_9RHOB</name>
<protein>
    <submittedName>
        <fullName evidence="2">Choice-of-anchor F family protein</fullName>
    </submittedName>
</protein>
<dbReference type="InterPro" id="IPR005546">
    <property type="entry name" value="Autotransporte_beta"/>
</dbReference>
<gene>
    <name evidence="2" type="ORF">OE699_03030</name>
</gene>
<dbReference type="SUPFAM" id="SSF103515">
    <property type="entry name" value="Autotransporter"/>
    <property type="match status" value="1"/>
</dbReference>
<dbReference type="InterPro" id="IPR006315">
    <property type="entry name" value="OM_autotransptr_brl_dom"/>
</dbReference>
<sequence length="727" mass="76303">MFATVAPIALFSILPAPLWSGTFDDLPVIEVIGDGYIFADPAEGVLEPGLKAVTLTPNGDFDNPDNPKGVDNCLMANNPDILCTASQGAGKRIKTRLTGKDGMDIRLSTQPSEGITEYFLYGKTSNLTGARITGFTIEFGTGTGADFVAMDPSDPATAALFDPDFNPYANLPDGLFGDGGQEGTGIGFFDGSGADMTVETVNPALNLSALSNATHATYFGDALLDDSMVPDAYFWDVTGTEIESDEPVLIAWHNLSEGAWLYGNLGLEEGDLDLRLAALADSLGVAVDDLAYVPGGELPEDIVALMEGNALFEVAIIEDLRNLNLNFMIDLGDVAGNEVTLRLSPIFADIVQETQSDYQFVTAAQLDAAANVPYFDLGNAEEYQSAIAAILALDAPEQAEALERTGFSFLSAFSGLGFEMGRAQVLAFDGIGAESGSDGAVLSSKGLPNGWMLGADTYGFVSLQGAAASYESTANSIGYDVDSFGVSGGVERMIDPTLSVGVMLGAASATSEAYNDRGEIDAKGYSLALFGRKAFGEGGTVQAILGYQDLSFDTSRNVMDLTAKGETDGSQIFAAIKADYMFERGALRWGPMGGIEYYHQKVDGFTETGADAWNLSVGDQSGDVTVASLGVKGDYRLNASDSRLTASLSYNNASGDDQLIRMGFVGLPGGLAPVDGFDQAWVDVALGFSSSMPGANGRGARIQGGYVGSFGDDYENHAVQVALKMAF</sequence>
<dbReference type="PROSITE" id="PS51208">
    <property type="entry name" value="AUTOTRANSPORTER"/>
    <property type="match status" value="1"/>
</dbReference>
<dbReference type="Gene3D" id="2.40.128.130">
    <property type="entry name" value="Autotransporter beta-domain"/>
    <property type="match status" value="1"/>
</dbReference>
<dbReference type="Proteomes" id="UP001526166">
    <property type="component" value="Unassembled WGS sequence"/>
</dbReference>
<proteinExistence type="predicted"/>
<comment type="caution">
    <text evidence="2">The sequence shown here is derived from an EMBL/GenBank/DDBJ whole genome shotgun (WGS) entry which is preliminary data.</text>
</comment>
<feature type="domain" description="Autotransporter" evidence="1">
    <location>
        <begin position="452"/>
        <end position="727"/>
    </location>
</feature>
<organism evidence="2 3">
    <name type="scientific">Sedimentimonas flavescens</name>
    <dbReference type="NCBI Taxonomy" id="2851012"/>
    <lineage>
        <taxon>Bacteria</taxon>
        <taxon>Pseudomonadati</taxon>
        <taxon>Pseudomonadota</taxon>
        <taxon>Alphaproteobacteria</taxon>
        <taxon>Rhodobacterales</taxon>
        <taxon>Rhodobacter group</taxon>
        <taxon>Sedimentimonas</taxon>
    </lineage>
</organism>
<keyword evidence="3" id="KW-1185">Reference proteome</keyword>
<dbReference type="InterPro" id="IPR036709">
    <property type="entry name" value="Autotransporte_beta_dom_sf"/>
</dbReference>
<dbReference type="Pfam" id="PF03797">
    <property type="entry name" value="Autotransporter"/>
    <property type="match status" value="1"/>
</dbReference>
<evidence type="ECO:0000259" key="1">
    <source>
        <dbReference type="PROSITE" id="PS51208"/>
    </source>
</evidence>
<evidence type="ECO:0000313" key="2">
    <source>
        <dbReference type="EMBL" id="MCV2877815.1"/>
    </source>
</evidence>